<evidence type="ECO:0008006" key="3">
    <source>
        <dbReference type="Google" id="ProtNLM"/>
    </source>
</evidence>
<sequence length="108" mass="11715">MTAVGSRPGAALLHTGPVRTNLLVIYTTRVEECRDFYASLGMNLRSEQHGTGPHHYAAELADGTVFEIYPAAEGRETGRLRLGFTLTGVFGQRVLHDPDGRAVEVHGP</sequence>
<organism evidence="1 2">
    <name type="scientific">Streptosporangium subroseum</name>
    <dbReference type="NCBI Taxonomy" id="106412"/>
    <lineage>
        <taxon>Bacteria</taxon>
        <taxon>Bacillati</taxon>
        <taxon>Actinomycetota</taxon>
        <taxon>Actinomycetes</taxon>
        <taxon>Streptosporangiales</taxon>
        <taxon>Streptosporangiaceae</taxon>
        <taxon>Streptosporangium</taxon>
    </lineage>
</organism>
<proteinExistence type="predicted"/>
<dbReference type="Proteomes" id="UP000198282">
    <property type="component" value="Unassembled WGS sequence"/>
</dbReference>
<name>A0A239DNW2_9ACTN</name>
<evidence type="ECO:0000313" key="2">
    <source>
        <dbReference type="Proteomes" id="UP000198282"/>
    </source>
</evidence>
<keyword evidence="2" id="KW-1185">Reference proteome</keyword>
<dbReference type="EMBL" id="FZOD01000008">
    <property type="protein sequence ID" value="SNS34335.1"/>
    <property type="molecule type" value="Genomic_DNA"/>
</dbReference>
<protein>
    <recommendedName>
        <fullName evidence="3">Glyoxalase/Bleomycin resistance protein/Dioxygenase superfamily protein</fullName>
    </recommendedName>
</protein>
<evidence type="ECO:0000313" key="1">
    <source>
        <dbReference type="EMBL" id="SNS34335.1"/>
    </source>
</evidence>
<accession>A0A239DNW2</accession>
<dbReference type="AlphaFoldDB" id="A0A239DNW2"/>
<gene>
    <name evidence="1" type="ORF">SAMN05216276_10083</name>
</gene>
<dbReference type="Gene3D" id="3.10.180.10">
    <property type="entry name" value="2,3-Dihydroxybiphenyl 1,2-Dioxygenase, domain 1"/>
    <property type="match status" value="1"/>
</dbReference>
<dbReference type="SUPFAM" id="SSF54593">
    <property type="entry name" value="Glyoxalase/Bleomycin resistance protein/Dihydroxybiphenyl dioxygenase"/>
    <property type="match status" value="1"/>
</dbReference>
<reference evidence="1 2" key="1">
    <citation type="submission" date="2017-06" db="EMBL/GenBank/DDBJ databases">
        <authorList>
            <person name="Kim H.J."/>
            <person name="Triplett B.A."/>
        </authorList>
    </citation>
    <scope>NUCLEOTIDE SEQUENCE [LARGE SCALE GENOMIC DNA]</scope>
    <source>
        <strain evidence="1 2">CGMCC 4.2132</strain>
    </source>
</reference>
<dbReference type="InterPro" id="IPR029068">
    <property type="entry name" value="Glyas_Bleomycin-R_OHBP_Dase"/>
</dbReference>